<accession>A0A1U7CL94</accession>
<dbReference type="EMBL" id="CP019082">
    <property type="protein sequence ID" value="APW59678.1"/>
    <property type="molecule type" value="Genomic_DNA"/>
</dbReference>
<proteinExistence type="predicted"/>
<organism evidence="1 2">
    <name type="scientific">Paludisphaera borealis</name>
    <dbReference type="NCBI Taxonomy" id="1387353"/>
    <lineage>
        <taxon>Bacteria</taxon>
        <taxon>Pseudomonadati</taxon>
        <taxon>Planctomycetota</taxon>
        <taxon>Planctomycetia</taxon>
        <taxon>Isosphaerales</taxon>
        <taxon>Isosphaeraceae</taxon>
        <taxon>Paludisphaera</taxon>
    </lineage>
</organism>
<protein>
    <submittedName>
        <fullName evidence="1">Uncharacterized protein</fullName>
    </submittedName>
</protein>
<sequence>MSRHVVRIVLLLVAATVGTGNREASAGFLIGSTFHVVGTNTPTTFTQDVVLSVGTTLIDGDRLTLTQSFFHIGNSDWLNLRFEATQGLLSTNRNIPWGMNVSNVQLTTPELYSAKMAYWTIAGEPAEPIYPFGQFRPILPNPLDPEGRNVYLAYLQGTNLVTSLTQNAGPFTPSYSNILDGGMDPGKVTGFNMAFQITPAVPEPSSVVSGVMGGVILALVKLRRSRAAGARVLGRNRI</sequence>
<keyword evidence="2" id="KW-1185">Reference proteome</keyword>
<evidence type="ECO:0000313" key="1">
    <source>
        <dbReference type="EMBL" id="APW59678.1"/>
    </source>
</evidence>
<dbReference type="KEGG" id="pbor:BSF38_01107"/>
<dbReference type="Proteomes" id="UP000186309">
    <property type="component" value="Chromosome"/>
</dbReference>
<reference evidence="2" key="1">
    <citation type="submission" date="2016-12" db="EMBL/GenBank/DDBJ databases">
        <title>Comparative genomics of four Isosphaeraceae planctomycetes: a common pool of plasmids and glycoside hydrolase genes.</title>
        <authorList>
            <person name="Ivanova A."/>
        </authorList>
    </citation>
    <scope>NUCLEOTIDE SEQUENCE [LARGE SCALE GENOMIC DNA]</scope>
    <source>
        <strain evidence="2">PX4</strain>
    </source>
</reference>
<gene>
    <name evidence="1" type="ORF">BSF38_01107</name>
</gene>
<name>A0A1U7CL94_9BACT</name>
<evidence type="ECO:0000313" key="2">
    <source>
        <dbReference type="Proteomes" id="UP000186309"/>
    </source>
</evidence>
<dbReference type="AlphaFoldDB" id="A0A1U7CL94"/>
<dbReference type="RefSeq" id="WP_076343825.1">
    <property type="nucleotide sequence ID" value="NZ_CP019082.1"/>
</dbReference>